<comment type="caution">
    <text evidence="1">The sequence shown here is derived from an EMBL/GenBank/DDBJ whole genome shotgun (WGS) entry which is preliminary data.</text>
</comment>
<reference evidence="1 2" key="1">
    <citation type="submission" date="2018-12" db="EMBL/GenBank/DDBJ databases">
        <title>Deinococcus radiophilus ATCC 27603 genome sequencing and assembly.</title>
        <authorList>
            <person name="Maclea K.S."/>
            <person name="Maynard C.R."/>
        </authorList>
    </citation>
    <scope>NUCLEOTIDE SEQUENCE [LARGE SCALE GENOMIC DNA]</scope>
    <source>
        <strain evidence="1 2">ATCC 27603</strain>
    </source>
</reference>
<keyword evidence="2" id="KW-1185">Reference proteome</keyword>
<evidence type="ECO:0000313" key="2">
    <source>
        <dbReference type="Proteomes" id="UP000277766"/>
    </source>
</evidence>
<accession>A0A3S0IFI7</accession>
<proteinExistence type="predicted"/>
<evidence type="ECO:0000313" key="1">
    <source>
        <dbReference type="EMBL" id="RTR20691.1"/>
    </source>
</evidence>
<protein>
    <submittedName>
        <fullName evidence="1">Uncharacterized protein</fullName>
    </submittedName>
</protein>
<dbReference type="AlphaFoldDB" id="A0A3S0IFI7"/>
<dbReference type="OrthoDB" id="9819395at2"/>
<dbReference type="EMBL" id="RXPE01000052">
    <property type="protein sequence ID" value="RTR20691.1"/>
    <property type="molecule type" value="Genomic_DNA"/>
</dbReference>
<dbReference type="RefSeq" id="WP_126353528.1">
    <property type="nucleotide sequence ID" value="NZ_CP086384.1"/>
</dbReference>
<name>A0A3S0IFI7_9DEIO</name>
<sequence length="226" mass="24899">MQQIYTATLTWTGQTQSLGLHANARSAQLACFQHCLELADQPPASPEQLDFQHGTGHWEDVTFEVTQVDVQDLARNERSLLHGYHVMDVHTAPTRNGAAFSCTVHHDGKVIGHAENSGTGGCSLIRLDQPYRAAFQQAAEQWANDTGNGFEIEDAFLYALLDCEQNDQIARSNVLIRTHADSNEDIILKGVNLSDPQILAAEPQAHSRWIIGTGWKDIGRGLTDSQ</sequence>
<dbReference type="Proteomes" id="UP000277766">
    <property type="component" value="Unassembled WGS sequence"/>
</dbReference>
<organism evidence="1 2">
    <name type="scientific">Deinococcus radiophilus</name>
    <dbReference type="NCBI Taxonomy" id="32062"/>
    <lineage>
        <taxon>Bacteria</taxon>
        <taxon>Thermotogati</taxon>
        <taxon>Deinococcota</taxon>
        <taxon>Deinococci</taxon>
        <taxon>Deinococcales</taxon>
        <taxon>Deinococcaceae</taxon>
        <taxon>Deinococcus</taxon>
    </lineage>
</organism>
<gene>
    <name evidence="1" type="ORF">EJ104_13155</name>
</gene>